<dbReference type="Proteomes" id="UP000765509">
    <property type="component" value="Unassembled WGS sequence"/>
</dbReference>
<dbReference type="EMBL" id="AVOT02013241">
    <property type="protein sequence ID" value="MBW0495694.1"/>
    <property type="molecule type" value="Genomic_DNA"/>
</dbReference>
<proteinExistence type="predicted"/>
<dbReference type="OrthoDB" id="3259198at2759"/>
<gene>
    <name evidence="1" type="ORF">O181_035409</name>
</gene>
<dbReference type="AlphaFoldDB" id="A0A9Q3D2L0"/>
<comment type="caution">
    <text evidence="1">The sequence shown here is derived from an EMBL/GenBank/DDBJ whole genome shotgun (WGS) entry which is preliminary data.</text>
</comment>
<reference evidence="1" key="1">
    <citation type="submission" date="2021-03" db="EMBL/GenBank/DDBJ databases">
        <title>Draft genome sequence of rust myrtle Austropuccinia psidii MF-1, a brazilian biotype.</title>
        <authorList>
            <person name="Quecine M.C."/>
            <person name="Pachon D.M.R."/>
            <person name="Bonatelli M.L."/>
            <person name="Correr F.H."/>
            <person name="Franceschini L.M."/>
            <person name="Leite T.F."/>
            <person name="Margarido G.R.A."/>
            <person name="Almeida C.A."/>
            <person name="Ferrarezi J.A."/>
            <person name="Labate C.A."/>
        </authorList>
    </citation>
    <scope>NUCLEOTIDE SEQUENCE</scope>
    <source>
        <strain evidence="1">MF-1</strain>
    </source>
</reference>
<evidence type="ECO:0000313" key="2">
    <source>
        <dbReference type="Proteomes" id="UP000765509"/>
    </source>
</evidence>
<sequence>MAQKIRNLVPAFITFTNAIRCMAHTIHLAAQDVLFALAPGPPVITNEKEGNINLPMSICHIVYFPNGVNTSYDSIINQISRLASYKKQSPQRHENFIGTLNLIYEKEKTTPENKLFSNVSTRLNSIYDILQKSLALKDAGIQY</sequence>
<name>A0A9Q3D2L0_9BASI</name>
<protein>
    <submittedName>
        <fullName evidence="1">Uncharacterized protein</fullName>
    </submittedName>
</protein>
<keyword evidence="2" id="KW-1185">Reference proteome</keyword>
<evidence type="ECO:0000313" key="1">
    <source>
        <dbReference type="EMBL" id="MBW0495694.1"/>
    </source>
</evidence>
<accession>A0A9Q3D2L0</accession>
<organism evidence="1 2">
    <name type="scientific">Austropuccinia psidii MF-1</name>
    <dbReference type="NCBI Taxonomy" id="1389203"/>
    <lineage>
        <taxon>Eukaryota</taxon>
        <taxon>Fungi</taxon>
        <taxon>Dikarya</taxon>
        <taxon>Basidiomycota</taxon>
        <taxon>Pucciniomycotina</taxon>
        <taxon>Pucciniomycetes</taxon>
        <taxon>Pucciniales</taxon>
        <taxon>Sphaerophragmiaceae</taxon>
        <taxon>Austropuccinia</taxon>
    </lineage>
</organism>